<geneLocation type="plasmid" evidence="2">
    <name>unnamed</name>
</geneLocation>
<accession>A0A1V0M714</accession>
<dbReference type="AlphaFoldDB" id="A0A1V0M714"/>
<sequence>MSFLDAKSYDTLFGLPELYEDALPRFSLSCEDIAFARTHRRSHNRLGFAIQLALVRDLGRTLRTGEIPPEAVISVVAEQLDIYPAVFTLYAQREETRREHAREIVSALELRSVQSSDYRMLIIAATREAATTEKGLPITRAVINKLKDQKLLAPAPAQLIRLAMAGRADARRLSYRELIRDLKPSSISALEQLLTERVGEKSILGWIAEAPEGVKLKNLKGLIARLEVLRTAAISDVTNGAIVIHTQHLK</sequence>
<organism evidence="2">
    <name type="scientific">Escherichia coli O55:H7</name>
    <dbReference type="NCBI Taxonomy" id="244320"/>
    <lineage>
        <taxon>Bacteria</taxon>
        <taxon>Pseudomonadati</taxon>
        <taxon>Pseudomonadota</taxon>
        <taxon>Gammaproteobacteria</taxon>
        <taxon>Enterobacterales</taxon>
        <taxon>Enterobacteriaceae</taxon>
        <taxon>Escherichia</taxon>
    </lineage>
</organism>
<reference evidence="2" key="1">
    <citation type="submission" date="2016-08" db="EMBL/GenBank/DDBJ databases">
        <title>Comparative Genomic Analysis of Emerging Non-sorbitol Fermenting Shiga Toxin-producing Escherichia coli O55:H7.</title>
        <authorList>
            <person name="Schutz K."/>
            <person name="Cowley L.A."/>
            <person name="Dallman T.J."/>
        </authorList>
    </citation>
    <scope>NUCLEOTIDE SEQUENCE</scope>
    <source>
        <strain evidence="2">122262</strain>
        <plasmid evidence="2">unnamed</plasmid>
    </source>
</reference>
<evidence type="ECO:0000313" key="2">
    <source>
        <dbReference type="EMBL" id="ARD70684.1"/>
    </source>
</evidence>
<proteinExistence type="predicted"/>
<protein>
    <recommendedName>
        <fullName evidence="1">DUF4158 domain-containing protein</fullName>
    </recommendedName>
</protein>
<evidence type="ECO:0000259" key="1">
    <source>
        <dbReference type="Pfam" id="PF13700"/>
    </source>
</evidence>
<dbReference type="InterPro" id="IPR025296">
    <property type="entry name" value="DUF4158"/>
</dbReference>
<name>A0A1V0M714_ECOLX</name>
<feature type="domain" description="DUF4158" evidence="1">
    <location>
        <begin position="3"/>
        <end position="164"/>
    </location>
</feature>
<dbReference type="EMBL" id="KX808482">
    <property type="protein sequence ID" value="ARD70684.1"/>
    <property type="molecule type" value="Genomic_DNA"/>
</dbReference>
<keyword evidence="2" id="KW-0614">Plasmid</keyword>
<dbReference type="Pfam" id="PF13700">
    <property type="entry name" value="DUF4158"/>
    <property type="match status" value="1"/>
</dbReference>